<evidence type="ECO:0000313" key="4">
    <source>
        <dbReference type="Proteomes" id="UP000187406"/>
    </source>
</evidence>
<sequence length="253" mass="28303">MIPTLTTRPDPLSFSELHTLLVSHEFLNKSALTKLSLSATSDTPSVNTAKCHPPLPHDPSSVPTRRGQGHSFPGRGSFRGRGHGRRRNTYHGGRGPNMWCNFCQRNNHTNNTCYFREQHCWSGPQSFRPAPPQVNTITPYTNQFPQPQHLWYPDIGATQHVTPNIQSLSRYDSYSGYDQIHVGDGSPLPIHNIGKTSISTSSCTLTLSNVSHVPNMSKSLMSVQKFAQENNVFFEFHPTCFFCQGSGNQENYS</sequence>
<dbReference type="Proteomes" id="UP000187406">
    <property type="component" value="Unassembled WGS sequence"/>
</dbReference>
<dbReference type="InterPro" id="IPR054722">
    <property type="entry name" value="PolX-like_BBD"/>
</dbReference>
<feature type="region of interest" description="Disordered" evidence="1">
    <location>
        <begin position="42"/>
        <end position="90"/>
    </location>
</feature>
<evidence type="ECO:0000313" key="3">
    <source>
        <dbReference type="EMBL" id="GAV77674.1"/>
    </source>
</evidence>
<dbReference type="OrthoDB" id="1752333at2759"/>
<dbReference type="PANTHER" id="PTHR47481:SF22">
    <property type="entry name" value="RETROTRANSPOSON GAG DOMAIN-CONTAINING PROTEIN"/>
    <property type="match status" value="1"/>
</dbReference>
<protein>
    <recommendedName>
        <fullName evidence="2">Retrovirus-related Pol polyprotein from transposon TNT 1-94-like beta-barrel domain-containing protein</fullName>
    </recommendedName>
</protein>
<feature type="compositionally biased region" description="Basic residues" evidence="1">
    <location>
        <begin position="78"/>
        <end position="89"/>
    </location>
</feature>
<feature type="domain" description="Retrovirus-related Pol polyprotein from transposon TNT 1-94-like beta-barrel" evidence="2">
    <location>
        <begin position="151"/>
        <end position="229"/>
    </location>
</feature>
<comment type="caution">
    <text evidence="3">The sequence shown here is derived from an EMBL/GenBank/DDBJ whole genome shotgun (WGS) entry which is preliminary data.</text>
</comment>
<name>A0A1Q3CBR7_CEPFO</name>
<dbReference type="PANTHER" id="PTHR47481">
    <property type="match status" value="1"/>
</dbReference>
<evidence type="ECO:0000259" key="2">
    <source>
        <dbReference type="Pfam" id="PF22936"/>
    </source>
</evidence>
<reference evidence="4" key="1">
    <citation type="submission" date="2016-04" db="EMBL/GenBank/DDBJ databases">
        <title>Cephalotus genome sequencing.</title>
        <authorList>
            <person name="Fukushima K."/>
            <person name="Hasebe M."/>
            <person name="Fang X."/>
        </authorList>
    </citation>
    <scope>NUCLEOTIDE SEQUENCE [LARGE SCALE GENOMIC DNA]</scope>
    <source>
        <strain evidence="4">cv. St1</strain>
    </source>
</reference>
<dbReference type="Pfam" id="PF22936">
    <property type="entry name" value="Pol_BBD"/>
    <property type="match status" value="1"/>
</dbReference>
<dbReference type="STRING" id="3775.A0A1Q3CBR7"/>
<accession>A0A1Q3CBR7</accession>
<dbReference type="AlphaFoldDB" id="A0A1Q3CBR7"/>
<dbReference type="InParanoid" id="A0A1Q3CBR7"/>
<keyword evidence="4" id="KW-1185">Reference proteome</keyword>
<organism evidence="3 4">
    <name type="scientific">Cephalotus follicularis</name>
    <name type="common">Albany pitcher plant</name>
    <dbReference type="NCBI Taxonomy" id="3775"/>
    <lineage>
        <taxon>Eukaryota</taxon>
        <taxon>Viridiplantae</taxon>
        <taxon>Streptophyta</taxon>
        <taxon>Embryophyta</taxon>
        <taxon>Tracheophyta</taxon>
        <taxon>Spermatophyta</taxon>
        <taxon>Magnoliopsida</taxon>
        <taxon>eudicotyledons</taxon>
        <taxon>Gunneridae</taxon>
        <taxon>Pentapetalae</taxon>
        <taxon>rosids</taxon>
        <taxon>fabids</taxon>
        <taxon>Oxalidales</taxon>
        <taxon>Cephalotaceae</taxon>
        <taxon>Cephalotus</taxon>
    </lineage>
</organism>
<proteinExistence type="predicted"/>
<dbReference type="EMBL" id="BDDD01001657">
    <property type="protein sequence ID" value="GAV77674.1"/>
    <property type="molecule type" value="Genomic_DNA"/>
</dbReference>
<gene>
    <name evidence="3" type="ORF">CFOL_v3_21145</name>
</gene>
<evidence type="ECO:0000256" key="1">
    <source>
        <dbReference type="SAM" id="MobiDB-lite"/>
    </source>
</evidence>